<dbReference type="SMART" id="SM00471">
    <property type="entry name" value="HDc"/>
    <property type="match status" value="1"/>
</dbReference>
<keyword evidence="1" id="KW-0597">Phosphoprotein</keyword>
<dbReference type="InterPro" id="IPR029016">
    <property type="entry name" value="GAF-like_dom_sf"/>
</dbReference>
<dbReference type="Gene3D" id="3.40.50.2300">
    <property type="match status" value="2"/>
</dbReference>
<evidence type="ECO:0000259" key="2">
    <source>
        <dbReference type="PROSITE" id="PS50110"/>
    </source>
</evidence>
<dbReference type="Gene3D" id="3.30.450.20">
    <property type="entry name" value="PAS domain"/>
    <property type="match status" value="1"/>
</dbReference>
<dbReference type="InterPro" id="IPR011006">
    <property type="entry name" value="CheY-like_superfamily"/>
</dbReference>
<dbReference type="SMART" id="SM00086">
    <property type="entry name" value="PAC"/>
    <property type="match status" value="1"/>
</dbReference>
<reference evidence="6 7" key="1">
    <citation type="submission" date="2018-01" db="EMBL/GenBank/DDBJ databases">
        <title>Metagenomic assembled genomes from two thermal pools in the Uzon Caldera, Kamchatka, Russia.</title>
        <authorList>
            <person name="Wilkins L."/>
            <person name="Ettinger C."/>
        </authorList>
    </citation>
    <scope>NUCLEOTIDE SEQUENCE [LARGE SCALE GENOMIC DNA]</scope>
    <source>
        <strain evidence="6">ZAV-02</strain>
    </source>
</reference>
<dbReference type="SUPFAM" id="SSF55785">
    <property type="entry name" value="PYP-like sensor domain (PAS domain)"/>
    <property type="match status" value="1"/>
</dbReference>
<dbReference type="Gene3D" id="3.30.450.40">
    <property type="match status" value="1"/>
</dbReference>
<gene>
    <name evidence="6" type="ORF">C0184_16335</name>
</gene>
<dbReference type="CDD" id="cd00130">
    <property type="entry name" value="PAS"/>
    <property type="match status" value="1"/>
</dbReference>
<keyword evidence="6" id="KW-0418">Kinase</keyword>
<evidence type="ECO:0000259" key="4">
    <source>
        <dbReference type="PROSITE" id="PS50113"/>
    </source>
</evidence>
<accession>A0A2J6WRZ8</accession>
<feature type="domain" description="Response regulatory" evidence="2">
    <location>
        <begin position="7"/>
        <end position="128"/>
    </location>
</feature>
<dbReference type="EMBL" id="PNIQ01001099">
    <property type="protein sequence ID" value="PMP73222.1"/>
    <property type="molecule type" value="Genomic_DNA"/>
</dbReference>
<comment type="caution">
    <text evidence="6">The sequence shown here is derived from an EMBL/GenBank/DDBJ whole genome shotgun (WGS) entry which is preliminary data.</text>
</comment>
<dbReference type="PROSITE" id="PS50110">
    <property type="entry name" value="RESPONSE_REGULATORY"/>
    <property type="match status" value="1"/>
</dbReference>
<sequence>MAAHPYRLLLIEDNLFDADLFRRAMQSYEPAISITHLHSYHAAYTYLNSLSAIAPGYDAVILDLHLRDGDGLDLLSHIRACNLPMAVIILTGGGGEQMVISALKAGADDYVIKRGDYLDRIGPIIDQACRRFHSQQARRNQPITVSYIEIDTTDGDKTIRFLQRTAPHIHCIPVRGGINFLNLIDHRESVGDVIVIDCDKPRLAMLDLVKELTQFRRLTQPIIVMAQPSNAEFPLQALRLGVSDYIIKHESFLSQVSITIEHAYYRDQLHQQNNRLRLQAQALNSAANAIVITNRDGIIEWVNPAFTTLTGYTAAEAIGQSTRLLRSGKHDQTFYAALWSHLLGGQPWRGRLINRRKDGSLYYEEMTITPFTDETGAINRFIAIKQDITEQVAREQRRTILANIGAAIRSAQSWAELTPILLEQVQEVFQASSVALLRTDNARFLVDCTRGWLEVLSHQPEILAVLSETLIGTGWVDVTALQHIHDHTVIGISLNTANRQVGVLLLARDTPLSKAEHELLNDIAELAANVLHRTDLFEQLRTANAELRAAYDATIEGWSRALDLRDRETEGHSRRVTELTVRIAARMGFRDEELIHIRRGALLHDIGKMGIPDAILLKAGPLNDEEWAIMRTHPTLAVELLRPIEFLAPALDIPWCHHEKWDGTGYPRGLRGEEIPLAARIFAVVDVYDALTSDRPYRAAWSRERALAYIREQAGRHFDPQVVAVFEQVIAEIESNAIME</sequence>
<dbReference type="PROSITE" id="PS50113">
    <property type="entry name" value="PAC"/>
    <property type="match status" value="1"/>
</dbReference>
<evidence type="ECO:0000313" key="6">
    <source>
        <dbReference type="EMBL" id="PMP73222.1"/>
    </source>
</evidence>
<dbReference type="InterPro" id="IPR037522">
    <property type="entry name" value="HD_GYP_dom"/>
</dbReference>
<dbReference type="InterPro" id="IPR001789">
    <property type="entry name" value="Sig_transdc_resp-reg_receiver"/>
</dbReference>
<dbReference type="InterPro" id="IPR001610">
    <property type="entry name" value="PAC"/>
</dbReference>
<dbReference type="InterPro" id="IPR052020">
    <property type="entry name" value="Cyclic_di-GMP/3'3'-cGAMP_PDE"/>
</dbReference>
<evidence type="ECO:0000259" key="3">
    <source>
        <dbReference type="PROSITE" id="PS50112"/>
    </source>
</evidence>
<keyword evidence="6" id="KW-0808">Transferase</keyword>
<feature type="domain" description="PAS" evidence="3">
    <location>
        <begin position="275"/>
        <end position="321"/>
    </location>
</feature>
<dbReference type="Pfam" id="PF00989">
    <property type="entry name" value="PAS"/>
    <property type="match status" value="1"/>
</dbReference>
<dbReference type="CDD" id="cd00077">
    <property type="entry name" value="HDc"/>
    <property type="match status" value="1"/>
</dbReference>
<dbReference type="SMART" id="SM00448">
    <property type="entry name" value="REC"/>
    <property type="match status" value="2"/>
</dbReference>
<evidence type="ECO:0000259" key="5">
    <source>
        <dbReference type="PROSITE" id="PS51832"/>
    </source>
</evidence>
<evidence type="ECO:0000256" key="1">
    <source>
        <dbReference type="PROSITE-ProRule" id="PRU00169"/>
    </source>
</evidence>
<dbReference type="CDD" id="cd00156">
    <property type="entry name" value="REC"/>
    <property type="match status" value="1"/>
</dbReference>
<dbReference type="PROSITE" id="PS50112">
    <property type="entry name" value="PAS"/>
    <property type="match status" value="1"/>
</dbReference>
<dbReference type="Pfam" id="PF00072">
    <property type="entry name" value="Response_reg"/>
    <property type="match status" value="1"/>
</dbReference>
<proteinExistence type="predicted"/>
<dbReference type="PROSITE" id="PS51832">
    <property type="entry name" value="HD_GYP"/>
    <property type="match status" value="1"/>
</dbReference>
<dbReference type="Pfam" id="PF13487">
    <property type="entry name" value="HD_5"/>
    <property type="match status" value="1"/>
</dbReference>
<dbReference type="AlphaFoldDB" id="A0A2J6WRZ8"/>
<dbReference type="InterPro" id="IPR013767">
    <property type="entry name" value="PAS_fold"/>
</dbReference>
<dbReference type="SUPFAM" id="SSF109604">
    <property type="entry name" value="HD-domain/PDEase-like"/>
    <property type="match status" value="1"/>
</dbReference>
<feature type="domain" description="PAC" evidence="4">
    <location>
        <begin position="346"/>
        <end position="400"/>
    </location>
</feature>
<dbReference type="InterPro" id="IPR000700">
    <property type="entry name" value="PAS-assoc_C"/>
</dbReference>
<name>A0A2J6WRZ8_9CHLR</name>
<dbReference type="Proteomes" id="UP000243376">
    <property type="component" value="Unassembled WGS sequence"/>
</dbReference>
<evidence type="ECO:0000313" key="7">
    <source>
        <dbReference type="Proteomes" id="UP000243376"/>
    </source>
</evidence>
<protein>
    <submittedName>
        <fullName evidence="6">Histidine kinase</fullName>
    </submittedName>
</protein>
<dbReference type="PANTHER" id="PTHR45228">
    <property type="entry name" value="CYCLIC DI-GMP PHOSPHODIESTERASE TM_0186-RELATED"/>
    <property type="match status" value="1"/>
</dbReference>
<dbReference type="SUPFAM" id="SSF55781">
    <property type="entry name" value="GAF domain-like"/>
    <property type="match status" value="1"/>
</dbReference>
<dbReference type="InterPro" id="IPR035965">
    <property type="entry name" value="PAS-like_dom_sf"/>
</dbReference>
<dbReference type="SUPFAM" id="SSF52172">
    <property type="entry name" value="CheY-like"/>
    <property type="match status" value="2"/>
</dbReference>
<dbReference type="GO" id="GO:0000160">
    <property type="term" value="P:phosphorelay signal transduction system"/>
    <property type="evidence" value="ECO:0007669"/>
    <property type="project" value="InterPro"/>
</dbReference>
<organism evidence="6 7">
    <name type="scientific">Chloroflexus aggregans</name>
    <dbReference type="NCBI Taxonomy" id="152260"/>
    <lineage>
        <taxon>Bacteria</taxon>
        <taxon>Bacillati</taxon>
        <taxon>Chloroflexota</taxon>
        <taxon>Chloroflexia</taxon>
        <taxon>Chloroflexales</taxon>
        <taxon>Chloroflexineae</taxon>
        <taxon>Chloroflexaceae</taxon>
        <taxon>Chloroflexus</taxon>
    </lineage>
</organism>
<dbReference type="SMART" id="SM00091">
    <property type="entry name" value="PAS"/>
    <property type="match status" value="1"/>
</dbReference>
<dbReference type="NCBIfam" id="TIGR00229">
    <property type="entry name" value="sensory_box"/>
    <property type="match status" value="1"/>
</dbReference>
<dbReference type="InterPro" id="IPR000014">
    <property type="entry name" value="PAS"/>
</dbReference>
<dbReference type="GO" id="GO:0016301">
    <property type="term" value="F:kinase activity"/>
    <property type="evidence" value="ECO:0007669"/>
    <property type="project" value="UniProtKB-KW"/>
</dbReference>
<feature type="modified residue" description="4-aspartylphosphate" evidence="1">
    <location>
        <position position="63"/>
    </location>
</feature>
<dbReference type="InterPro" id="IPR003607">
    <property type="entry name" value="HD/PDEase_dom"/>
</dbReference>
<dbReference type="GO" id="GO:0006355">
    <property type="term" value="P:regulation of DNA-templated transcription"/>
    <property type="evidence" value="ECO:0007669"/>
    <property type="project" value="InterPro"/>
</dbReference>
<dbReference type="PANTHER" id="PTHR45228:SF1">
    <property type="entry name" value="CYCLIC DI-GMP PHOSPHODIESTERASE TM_0186"/>
    <property type="match status" value="1"/>
</dbReference>
<feature type="domain" description="HD-GYP" evidence="5">
    <location>
        <begin position="547"/>
        <end position="740"/>
    </location>
</feature>
<dbReference type="Gene3D" id="1.10.3210.10">
    <property type="entry name" value="Hypothetical protein af1432"/>
    <property type="match status" value="1"/>
</dbReference>